<dbReference type="EC" id="3.2.1.89" evidence="3 6"/>
<dbReference type="EMBL" id="JACHON010000031">
    <property type="protein sequence ID" value="MBB6514332.1"/>
    <property type="molecule type" value="Genomic_DNA"/>
</dbReference>
<accession>A0A841RR80</accession>
<dbReference type="Pfam" id="PF07745">
    <property type="entry name" value="Glyco_hydro_53"/>
    <property type="match status" value="1"/>
</dbReference>
<keyword evidence="8" id="KW-1185">Reference proteome</keyword>
<evidence type="ECO:0000313" key="7">
    <source>
        <dbReference type="EMBL" id="MBB6514332.1"/>
    </source>
</evidence>
<evidence type="ECO:0000256" key="2">
    <source>
        <dbReference type="ARBA" id="ARBA00010687"/>
    </source>
</evidence>
<comment type="similarity">
    <text evidence="2 6">Belongs to the glycosyl hydrolase 53 family.</text>
</comment>
<dbReference type="Gene3D" id="3.20.20.80">
    <property type="entry name" value="Glycosidases"/>
    <property type="match status" value="1"/>
</dbReference>
<evidence type="ECO:0000256" key="6">
    <source>
        <dbReference type="RuleBase" id="RU361192"/>
    </source>
</evidence>
<evidence type="ECO:0000313" key="8">
    <source>
        <dbReference type="Proteomes" id="UP000572212"/>
    </source>
</evidence>
<evidence type="ECO:0000256" key="4">
    <source>
        <dbReference type="ARBA" id="ARBA00022801"/>
    </source>
</evidence>
<keyword evidence="5 6" id="KW-0326">Glycosidase</keyword>
<evidence type="ECO:0000256" key="5">
    <source>
        <dbReference type="ARBA" id="ARBA00023295"/>
    </source>
</evidence>
<dbReference type="PANTHER" id="PTHR34983">
    <property type="entry name" value="ARABINOGALACTAN ENDO-BETA-1,4-GALACTANASE A"/>
    <property type="match status" value="1"/>
</dbReference>
<organism evidence="7 8">
    <name type="scientific">Gracilibacillus halotolerans</name>
    <dbReference type="NCBI Taxonomy" id="74386"/>
    <lineage>
        <taxon>Bacteria</taxon>
        <taxon>Bacillati</taxon>
        <taxon>Bacillota</taxon>
        <taxon>Bacilli</taxon>
        <taxon>Bacillales</taxon>
        <taxon>Bacillaceae</taxon>
        <taxon>Gracilibacillus</taxon>
    </lineage>
</organism>
<dbReference type="GO" id="GO:0031218">
    <property type="term" value="F:arabinogalactan endo-1,4-beta-galactosidase activity"/>
    <property type="evidence" value="ECO:0007669"/>
    <property type="project" value="UniProtKB-EC"/>
</dbReference>
<dbReference type="RefSeq" id="WP_184251142.1">
    <property type="nucleotide sequence ID" value="NZ_BAAACU010000024.1"/>
</dbReference>
<dbReference type="InterPro" id="IPR011683">
    <property type="entry name" value="Glyco_hydro_53"/>
</dbReference>
<keyword evidence="4 6" id="KW-0378">Hydrolase</keyword>
<name>A0A841RR80_9BACI</name>
<evidence type="ECO:0000256" key="1">
    <source>
        <dbReference type="ARBA" id="ARBA00001695"/>
    </source>
</evidence>
<evidence type="ECO:0000256" key="3">
    <source>
        <dbReference type="ARBA" id="ARBA00012556"/>
    </source>
</evidence>
<dbReference type="PANTHER" id="PTHR34983:SF1">
    <property type="entry name" value="ARABINOGALACTAN ENDO-BETA-1,4-GALACTANASE A"/>
    <property type="match status" value="1"/>
</dbReference>
<dbReference type="GO" id="GO:0045490">
    <property type="term" value="P:pectin catabolic process"/>
    <property type="evidence" value="ECO:0007669"/>
    <property type="project" value="TreeGrafter"/>
</dbReference>
<dbReference type="InterPro" id="IPR017853">
    <property type="entry name" value="GH"/>
</dbReference>
<comment type="caution">
    <text evidence="7">The sequence shown here is derived from an EMBL/GenBank/DDBJ whole genome shotgun (WGS) entry which is preliminary data.</text>
</comment>
<reference evidence="7 8" key="1">
    <citation type="submission" date="2020-08" db="EMBL/GenBank/DDBJ databases">
        <title>Genomic Encyclopedia of Type Strains, Phase IV (KMG-IV): sequencing the most valuable type-strain genomes for metagenomic binning, comparative biology and taxonomic classification.</title>
        <authorList>
            <person name="Goeker M."/>
        </authorList>
    </citation>
    <scope>NUCLEOTIDE SEQUENCE [LARGE SCALE GENOMIC DNA]</scope>
    <source>
        <strain evidence="7 8">DSM 11805</strain>
    </source>
</reference>
<gene>
    <name evidence="7" type="ORF">GGQ92_003156</name>
</gene>
<comment type="catalytic activity">
    <reaction evidence="1 6">
        <text>The enzyme specifically hydrolyzes (1-&gt;4)-beta-D-galactosidic linkages in type I arabinogalactans.</text>
        <dbReference type="EC" id="3.2.1.89"/>
    </reaction>
</comment>
<sequence length="355" mass="40730">MTEKKFIKGVDLSFVDEIETEGGAFYDDNGKEVDVFELLHEHGVNAVRLRLWHTPNGGYCNLDRTIKMAKRAKQYGMDFLLNFHYSDYWADPGKQAKPKVWEGYSLTELSNALYAYTKETIEACNKAGVTPTMVQVGNEITNGMLWDEGKIYKKPNDVPKEDWDSVTTLLKAGLDAVNDATPAGEKIETMIHIDRGGDNKGTRKFFDQMENYSLSYDVIGLSYYPWWHGPIEDFANNLNDTAERYDRDIVVVEIAYPWMLPNKTDSGDEPYVGDYLVEGYPATPEGQREYLINLMKIVAEIPNNRGIGTYYWEPCWIPSKENWSVGHENNWSHLTLFDEKGKKLVSLDAYKKYIK</sequence>
<proteinExistence type="inferred from homology"/>
<dbReference type="AlphaFoldDB" id="A0A841RR80"/>
<protein>
    <recommendedName>
        <fullName evidence="3 6">Arabinogalactan endo-beta-1,4-galactanase</fullName>
        <ecNumber evidence="3 6">3.2.1.89</ecNumber>
    </recommendedName>
</protein>
<dbReference type="GO" id="GO:0015926">
    <property type="term" value="F:glucosidase activity"/>
    <property type="evidence" value="ECO:0007669"/>
    <property type="project" value="InterPro"/>
</dbReference>
<dbReference type="Proteomes" id="UP000572212">
    <property type="component" value="Unassembled WGS sequence"/>
</dbReference>
<dbReference type="SUPFAM" id="SSF51445">
    <property type="entry name" value="(Trans)glycosidases"/>
    <property type="match status" value="1"/>
</dbReference>